<evidence type="ECO:0000313" key="3">
    <source>
        <dbReference type="Proteomes" id="UP000503088"/>
    </source>
</evidence>
<evidence type="ECO:0000313" key="2">
    <source>
        <dbReference type="EMBL" id="QKG85490.1"/>
    </source>
</evidence>
<dbReference type="KEGG" id="kpul:GXN76_14190"/>
<gene>
    <name evidence="2" type="ORF">GXN76_14190</name>
</gene>
<dbReference type="InterPro" id="IPR029063">
    <property type="entry name" value="SAM-dependent_MTases_sf"/>
</dbReference>
<keyword evidence="3" id="KW-1185">Reference proteome</keyword>
<dbReference type="Gene3D" id="3.40.50.150">
    <property type="entry name" value="Vaccinia Virus protein VP39"/>
    <property type="match status" value="1"/>
</dbReference>
<dbReference type="SUPFAM" id="SSF53335">
    <property type="entry name" value="S-adenosyl-L-methionine-dependent methyltransferases"/>
    <property type="match status" value="1"/>
</dbReference>
<organism evidence="2 3">
    <name type="scientific">Kroppenstedtia pulmonis</name>
    <dbReference type="NCBI Taxonomy" id="1380685"/>
    <lineage>
        <taxon>Bacteria</taxon>
        <taxon>Bacillati</taxon>
        <taxon>Bacillota</taxon>
        <taxon>Bacilli</taxon>
        <taxon>Bacillales</taxon>
        <taxon>Thermoactinomycetaceae</taxon>
        <taxon>Kroppenstedtia</taxon>
    </lineage>
</organism>
<keyword evidence="2" id="KW-0489">Methyltransferase</keyword>
<dbReference type="RefSeq" id="WP_173224183.1">
    <property type="nucleotide sequence ID" value="NZ_CP048104.1"/>
</dbReference>
<feature type="domain" description="Methyltransferase" evidence="1">
    <location>
        <begin position="39"/>
        <end position="134"/>
    </location>
</feature>
<dbReference type="GO" id="GO:0032259">
    <property type="term" value="P:methylation"/>
    <property type="evidence" value="ECO:0007669"/>
    <property type="project" value="UniProtKB-KW"/>
</dbReference>
<dbReference type="GO" id="GO:0008168">
    <property type="term" value="F:methyltransferase activity"/>
    <property type="evidence" value="ECO:0007669"/>
    <property type="project" value="UniProtKB-KW"/>
</dbReference>
<dbReference type="CDD" id="cd02440">
    <property type="entry name" value="AdoMet_MTases"/>
    <property type="match status" value="1"/>
</dbReference>
<dbReference type="AlphaFoldDB" id="A0A7D4BLR1"/>
<dbReference type="Gene3D" id="2.20.130.10">
    <property type="entry name" value="CAC2371-like domains"/>
    <property type="match status" value="1"/>
</dbReference>
<accession>A0A7D4BLR1</accession>
<protein>
    <submittedName>
        <fullName evidence="2">Class I SAM-dependent methyltransferase</fullName>
    </submittedName>
</protein>
<proteinExistence type="predicted"/>
<keyword evidence="2" id="KW-0808">Transferase</keyword>
<dbReference type="EMBL" id="CP048104">
    <property type="protein sequence ID" value="QKG85490.1"/>
    <property type="molecule type" value="Genomic_DNA"/>
</dbReference>
<dbReference type="Proteomes" id="UP000503088">
    <property type="component" value="Chromosome"/>
</dbReference>
<name>A0A7D4BLR1_9BACL</name>
<sequence>MNAYSQLATEVYDLDKPIGHSFGDVEFYRERLKSCTGRVLEPAVGTGRILIPLLESGLTVDGLDSSGEMLDICRTHCRNRQLNPLLFKEKIQDFSLPHRYDAIILPAGSFLLLEKREESLQALRCFRQHLVPGGRLILDLFLQTEFPLHSVTTRSWTNSQGDVLTMEEKMTEVNFLNQYTVSLLRYEKWRKGQLIQTEMQRFPLRWYGLEEFKLVLKDAGFSDIIVSAQYEYGKAPTSDTDTITFEARNVSVS</sequence>
<dbReference type="Pfam" id="PF13649">
    <property type="entry name" value="Methyltransf_25"/>
    <property type="match status" value="1"/>
</dbReference>
<dbReference type="InterPro" id="IPR041698">
    <property type="entry name" value="Methyltransf_25"/>
</dbReference>
<evidence type="ECO:0000259" key="1">
    <source>
        <dbReference type="Pfam" id="PF13649"/>
    </source>
</evidence>
<reference evidence="2 3" key="1">
    <citation type="submission" date="2020-01" db="EMBL/GenBank/DDBJ databases">
        <authorList>
            <person name="Gulvik C.A."/>
            <person name="Batra D.G."/>
        </authorList>
    </citation>
    <scope>NUCLEOTIDE SEQUENCE [LARGE SCALE GENOMIC DNA]</scope>
    <source>
        <strain evidence="2 3">W9323</strain>
    </source>
</reference>